<dbReference type="Proteomes" id="UP001439008">
    <property type="component" value="Unassembled WGS sequence"/>
</dbReference>
<dbReference type="Pfam" id="PF00271">
    <property type="entry name" value="Helicase_C"/>
    <property type="match status" value="1"/>
</dbReference>
<protein>
    <recommendedName>
        <fullName evidence="1">Helicase C-terminal domain-containing protein</fullName>
    </recommendedName>
</protein>
<gene>
    <name evidence="2" type="ORF">MHBO_003818</name>
</gene>
<dbReference type="PANTHER" id="PTHR47958">
    <property type="entry name" value="ATP-DEPENDENT RNA HELICASE DBP3"/>
    <property type="match status" value="1"/>
</dbReference>
<dbReference type="InterPro" id="IPR001650">
    <property type="entry name" value="Helicase_C-like"/>
</dbReference>
<dbReference type="Gene3D" id="3.40.50.300">
    <property type="entry name" value="P-loop containing nucleotide triphosphate hydrolases"/>
    <property type="match status" value="1"/>
</dbReference>
<dbReference type="SUPFAM" id="SSF52540">
    <property type="entry name" value="P-loop containing nucleoside triphosphate hydrolases"/>
    <property type="match status" value="1"/>
</dbReference>
<evidence type="ECO:0000313" key="3">
    <source>
        <dbReference type="Proteomes" id="UP001439008"/>
    </source>
</evidence>
<evidence type="ECO:0000259" key="1">
    <source>
        <dbReference type="PROSITE" id="PS51194"/>
    </source>
</evidence>
<keyword evidence="3" id="KW-1185">Reference proteome</keyword>
<reference evidence="2 3" key="1">
    <citation type="journal article" date="2024" name="BMC Biol.">
        <title>Comparative genomics of Ascetosporea gives new insight into the evolutionary basis for animal parasitism in Rhizaria.</title>
        <authorList>
            <person name="Hiltunen Thoren M."/>
            <person name="Onut-Brannstrom I."/>
            <person name="Alfjorden A."/>
            <person name="Peckova H."/>
            <person name="Swords F."/>
            <person name="Hooper C."/>
            <person name="Holzer A.S."/>
            <person name="Bass D."/>
            <person name="Burki F."/>
        </authorList>
    </citation>
    <scope>NUCLEOTIDE SEQUENCE [LARGE SCALE GENOMIC DNA]</scope>
    <source>
        <strain evidence="2">20-A016</strain>
    </source>
</reference>
<comment type="caution">
    <text evidence="2">The sequence shown here is derived from an EMBL/GenBank/DDBJ whole genome shotgun (WGS) entry which is preliminary data.</text>
</comment>
<dbReference type="InterPro" id="IPR027417">
    <property type="entry name" value="P-loop_NTPase"/>
</dbReference>
<organism evidence="2 3">
    <name type="scientific">Bonamia ostreae</name>
    <dbReference type="NCBI Taxonomy" id="126728"/>
    <lineage>
        <taxon>Eukaryota</taxon>
        <taxon>Sar</taxon>
        <taxon>Rhizaria</taxon>
        <taxon>Endomyxa</taxon>
        <taxon>Ascetosporea</taxon>
        <taxon>Haplosporida</taxon>
        <taxon>Bonamia</taxon>
    </lineage>
</organism>
<accession>A0ABV2ARL2</accession>
<dbReference type="PROSITE" id="PS51194">
    <property type="entry name" value="HELICASE_CTER"/>
    <property type="match status" value="1"/>
</dbReference>
<feature type="domain" description="Helicase C-terminal" evidence="1">
    <location>
        <begin position="16"/>
        <end position="165"/>
    </location>
</feature>
<dbReference type="SMART" id="SM00490">
    <property type="entry name" value="HELICc"/>
    <property type="match status" value="1"/>
</dbReference>
<sequence length="274" mass="31708">SNTVVQTVKILKDFEKFHALLKILGENYYKGQILIFTDRQEAVDKLFTDLQKAGYYSLTLHGGMDQSDRDSMILDFKNKTRNILIATSIAARGLDVKDLNLVINYTVPNHYEDYIHRIGRTGRAGHRGYSISFITPEESRFAPDLLKALKLSKQSRIPQRLIDMAEEFKGKVERGEEKFTPSVRSSGSKGFKFDESEEFQQKLDRQRQEAVYGTSVDKNMTKDELLKRNAELANSTKRKNREKAQIVTALDKQSFYNQRLFQHLFNSLLKFCEF</sequence>
<evidence type="ECO:0000313" key="2">
    <source>
        <dbReference type="EMBL" id="MES1922311.1"/>
    </source>
</evidence>
<dbReference type="EMBL" id="JBDODL010002566">
    <property type="protein sequence ID" value="MES1922311.1"/>
    <property type="molecule type" value="Genomic_DNA"/>
</dbReference>
<proteinExistence type="predicted"/>
<feature type="non-terminal residue" evidence="2">
    <location>
        <position position="1"/>
    </location>
</feature>
<name>A0ABV2ARL2_9EUKA</name>
<dbReference type="CDD" id="cd18787">
    <property type="entry name" value="SF2_C_DEAD"/>
    <property type="match status" value="1"/>
</dbReference>